<gene>
    <name evidence="9" type="ORF">TSAR_009131</name>
</gene>
<dbReference type="EMBL" id="NNAY01003850">
    <property type="protein sequence ID" value="OXU18763.1"/>
    <property type="molecule type" value="Genomic_DNA"/>
</dbReference>
<evidence type="ECO:0000259" key="8">
    <source>
        <dbReference type="PROSITE" id="PS50225"/>
    </source>
</evidence>
<dbReference type="PANTHER" id="PTHR10155">
    <property type="entry name" value="PHOSPHATIDYLINOSITOL 3-KINASE REGULATORY SUBUNIT"/>
    <property type="match status" value="1"/>
</dbReference>
<accession>A0A232EK86</accession>
<dbReference type="STRING" id="543379.A0A232EK86"/>
<dbReference type="PANTHER" id="PTHR10155:SF16">
    <property type="entry name" value="SUPPRESSOR OF CYTOKINE SIGNALING 2"/>
    <property type="match status" value="1"/>
</dbReference>
<feature type="compositionally biased region" description="Low complexity" evidence="6">
    <location>
        <begin position="202"/>
        <end position="217"/>
    </location>
</feature>
<dbReference type="PROSITE" id="PS50225">
    <property type="entry name" value="SOCS"/>
    <property type="match status" value="1"/>
</dbReference>
<dbReference type="OrthoDB" id="10063348at2759"/>
<dbReference type="SUPFAM" id="SSF55550">
    <property type="entry name" value="SH2 domain"/>
    <property type="match status" value="1"/>
</dbReference>
<feature type="region of interest" description="Disordered" evidence="6">
    <location>
        <begin position="325"/>
        <end position="346"/>
    </location>
</feature>
<comment type="caution">
    <text evidence="9">The sequence shown here is derived from an EMBL/GenBank/DDBJ whole genome shotgun (WGS) entry which is preliminary data.</text>
</comment>
<feature type="domain" description="SOCS box" evidence="8">
    <location>
        <begin position="550"/>
        <end position="598"/>
    </location>
</feature>
<evidence type="ECO:0000256" key="1">
    <source>
        <dbReference type="ARBA" id="ARBA00022604"/>
    </source>
</evidence>
<dbReference type="Pfam" id="PF00017">
    <property type="entry name" value="SH2"/>
    <property type="match status" value="1"/>
</dbReference>
<dbReference type="SMART" id="SM00252">
    <property type="entry name" value="SH2"/>
    <property type="match status" value="1"/>
</dbReference>
<keyword evidence="2" id="KW-0734">Signal transduction inhibitor</keyword>
<sequence>MLTVICPNCRHGFPVPGCCSGNNSDVTTNTTTTTTTTVISFDQQQQTPIVPAPLPTSISIGHSSGGGMLLVDTTPAQFQQPMVTISTQCGIQSGGCLIQSSNAEVMLQHGNAGRLELRSKMSGGGCLVQKRIEPDYYHHESSDSKEAAQGRPLLISEEQLRSSFEQAAEFHRSHSTTARLDPPPSGCQELPGTRRESPAFTSTSFPQQPSNNQQQQQVQASSSPECRCCCFHRCCYTYSRNSSSAAGTGNSPPRPCCGEGKNCPRSSETAASEISYPPPSAPQQSGSIDAPQYAGDVRIQVNATVHLPCTSSTTVSSCTFNITASTSGSSTPTSNSDPSSNISSNVNVNRLRNNFNGGGIVTIDNSSPSNSESSNASSVGSNVSVIGSVANNNAVNNNREDMPGTPISWMALCPWAFEQNHLPEKDMAKLADVRKTLQSCGWYHEGLSWQQSENLLKDAPIGRWLLRDSSDSRYTFAISVQTARGPTSVRVFYFLGKFRLDAEPRLASTMPLFETPIKMLEYYCEYSKRMDEHRQEVWVDYSGQVYSQIYLSEPLVKEVRSLSHLARIAVNKAGGSLKKEREKLPPLIKNYLKEYPYTL</sequence>
<name>A0A232EK86_9HYME</name>
<evidence type="ECO:0000256" key="3">
    <source>
        <dbReference type="ARBA" id="ARBA00022786"/>
    </source>
</evidence>
<dbReference type="InterPro" id="IPR036860">
    <property type="entry name" value="SH2_dom_sf"/>
</dbReference>
<protein>
    <submittedName>
        <fullName evidence="9">Uncharacterized protein</fullName>
    </submittedName>
</protein>
<dbReference type="GO" id="GO:0009968">
    <property type="term" value="P:negative regulation of signal transduction"/>
    <property type="evidence" value="ECO:0007669"/>
    <property type="project" value="UniProtKB-KW"/>
</dbReference>
<dbReference type="InterPro" id="IPR036036">
    <property type="entry name" value="SOCS_box-like_dom_sf"/>
</dbReference>
<keyword evidence="4 5" id="KW-0727">SH2 domain</keyword>
<dbReference type="SUPFAM" id="SSF158235">
    <property type="entry name" value="SOCS box-like"/>
    <property type="match status" value="1"/>
</dbReference>
<dbReference type="InterPro" id="IPR001496">
    <property type="entry name" value="SOCS_box"/>
</dbReference>
<dbReference type="GO" id="GO:0005942">
    <property type="term" value="C:phosphatidylinositol 3-kinase complex"/>
    <property type="evidence" value="ECO:0007669"/>
    <property type="project" value="TreeGrafter"/>
</dbReference>
<evidence type="ECO:0000256" key="5">
    <source>
        <dbReference type="PROSITE-ProRule" id="PRU00191"/>
    </source>
</evidence>
<dbReference type="GO" id="GO:0046854">
    <property type="term" value="P:phosphatidylinositol phosphate biosynthetic process"/>
    <property type="evidence" value="ECO:0007669"/>
    <property type="project" value="TreeGrafter"/>
</dbReference>
<dbReference type="CDD" id="cd09923">
    <property type="entry name" value="SH2_SOCS_family"/>
    <property type="match status" value="1"/>
</dbReference>
<proteinExistence type="predicted"/>
<dbReference type="AlphaFoldDB" id="A0A232EK86"/>
<keyword evidence="1" id="KW-0341">Growth regulation</keyword>
<evidence type="ECO:0000313" key="10">
    <source>
        <dbReference type="Proteomes" id="UP000215335"/>
    </source>
</evidence>
<evidence type="ECO:0000256" key="4">
    <source>
        <dbReference type="ARBA" id="ARBA00022999"/>
    </source>
</evidence>
<dbReference type="InterPro" id="IPR000980">
    <property type="entry name" value="SH2"/>
</dbReference>
<keyword evidence="10" id="KW-1185">Reference proteome</keyword>
<feature type="region of interest" description="Disordered" evidence="6">
    <location>
        <begin position="268"/>
        <end position="290"/>
    </location>
</feature>
<evidence type="ECO:0000259" key="7">
    <source>
        <dbReference type="PROSITE" id="PS50001"/>
    </source>
</evidence>
<feature type="domain" description="SH2" evidence="7">
    <location>
        <begin position="442"/>
        <end position="555"/>
    </location>
</feature>
<keyword evidence="3" id="KW-0833">Ubl conjugation pathway</keyword>
<organism evidence="9 10">
    <name type="scientific">Trichomalopsis sarcophagae</name>
    <dbReference type="NCBI Taxonomy" id="543379"/>
    <lineage>
        <taxon>Eukaryota</taxon>
        <taxon>Metazoa</taxon>
        <taxon>Ecdysozoa</taxon>
        <taxon>Arthropoda</taxon>
        <taxon>Hexapoda</taxon>
        <taxon>Insecta</taxon>
        <taxon>Pterygota</taxon>
        <taxon>Neoptera</taxon>
        <taxon>Endopterygota</taxon>
        <taxon>Hymenoptera</taxon>
        <taxon>Apocrita</taxon>
        <taxon>Proctotrupomorpha</taxon>
        <taxon>Chalcidoidea</taxon>
        <taxon>Pteromalidae</taxon>
        <taxon>Pteromalinae</taxon>
        <taxon>Trichomalopsis</taxon>
    </lineage>
</organism>
<dbReference type="Gene3D" id="3.30.505.10">
    <property type="entry name" value="SH2 domain"/>
    <property type="match status" value="1"/>
</dbReference>
<evidence type="ECO:0000313" key="9">
    <source>
        <dbReference type="EMBL" id="OXU18763.1"/>
    </source>
</evidence>
<dbReference type="GO" id="GO:0035556">
    <property type="term" value="P:intracellular signal transduction"/>
    <property type="evidence" value="ECO:0007669"/>
    <property type="project" value="InterPro"/>
</dbReference>
<feature type="region of interest" description="Disordered" evidence="6">
    <location>
        <begin position="164"/>
        <end position="217"/>
    </location>
</feature>
<reference evidence="9 10" key="1">
    <citation type="journal article" date="2017" name="Curr. Biol.">
        <title>The Evolution of Venom by Co-option of Single-Copy Genes.</title>
        <authorList>
            <person name="Martinson E.O."/>
            <person name="Mrinalini"/>
            <person name="Kelkar Y.D."/>
            <person name="Chang C.H."/>
            <person name="Werren J.H."/>
        </authorList>
    </citation>
    <scope>NUCLEOTIDE SEQUENCE [LARGE SCALE GENOMIC DNA]</scope>
    <source>
        <strain evidence="9 10">Alberta</strain>
        <tissue evidence="9">Whole body</tissue>
    </source>
</reference>
<evidence type="ECO:0000256" key="2">
    <source>
        <dbReference type="ARBA" id="ARBA00022700"/>
    </source>
</evidence>
<dbReference type="SMART" id="SM00969">
    <property type="entry name" value="SOCS_box"/>
    <property type="match status" value="1"/>
</dbReference>
<dbReference type="GO" id="GO:0046935">
    <property type="term" value="F:1-phosphatidylinositol-3-kinase regulator activity"/>
    <property type="evidence" value="ECO:0007669"/>
    <property type="project" value="TreeGrafter"/>
</dbReference>
<dbReference type="Proteomes" id="UP000215335">
    <property type="component" value="Unassembled WGS sequence"/>
</dbReference>
<evidence type="ECO:0000256" key="6">
    <source>
        <dbReference type="SAM" id="MobiDB-lite"/>
    </source>
</evidence>
<dbReference type="PROSITE" id="PS50001">
    <property type="entry name" value="SH2"/>
    <property type="match status" value="1"/>
</dbReference>